<evidence type="ECO:0000256" key="1">
    <source>
        <dbReference type="ARBA" id="ARBA00008282"/>
    </source>
</evidence>
<keyword evidence="9" id="KW-0732">Signal</keyword>
<keyword evidence="7 18" id="KW-0808">Transferase</keyword>
<evidence type="ECO:0000313" key="20">
    <source>
        <dbReference type="EMBL" id="BDX05435.1"/>
    </source>
</evidence>
<organism evidence="20 21">
    <name type="scientific">Planctobacterium marinum</name>
    <dbReference type="NCBI Taxonomy" id="1631968"/>
    <lineage>
        <taxon>Bacteria</taxon>
        <taxon>Pseudomonadati</taxon>
        <taxon>Pseudomonadota</taxon>
        <taxon>Gammaproteobacteria</taxon>
        <taxon>Alteromonadales</taxon>
        <taxon>Alteromonadaceae</taxon>
        <taxon>Planctobacterium</taxon>
    </lineage>
</organism>
<proteinExistence type="inferred from homology"/>
<evidence type="ECO:0000256" key="18">
    <source>
        <dbReference type="PIRNR" id="PIRNR006268"/>
    </source>
</evidence>
<protein>
    <recommendedName>
        <fullName evidence="3 18">FAD:protein FMN transferase</fullName>
        <ecNumber evidence="2 18">2.7.1.180</ecNumber>
    </recommendedName>
    <alternativeName>
        <fullName evidence="15 18">Flavin transferase</fullName>
    </alternativeName>
</protein>
<dbReference type="PIRSF" id="PIRSF006268">
    <property type="entry name" value="ApbE"/>
    <property type="match status" value="1"/>
</dbReference>
<evidence type="ECO:0000313" key="21">
    <source>
        <dbReference type="Proteomes" id="UP001333710"/>
    </source>
</evidence>
<dbReference type="EC" id="2.7.1.180" evidence="2 18"/>
<accession>A0AA48KTI7</accession>
<dbReference type="Pfam" id="PF02424">
    <property type="entry name" value="ApbE"/>
    <property type="match status" value="1"/>
</dbReference>
<evidence type="ECO:0000256" key="19">
    <source>
        <dbReference type="PIRSR" id="PIRSR006268-2"/>
    </source>
</evidence>
<keyword evidence="11 18" id="KW-0460">Magnesium</keyword>
<feature type="binding site" evidence="19">
    <location>
        <position position="308"/>
    </location>
    <ligand>
        <name>Mg(2+)</name>
        <dbReference type="ChEBI" id="CHEBI:18420"/>
    </ligand>
</feature>
<keyword evidence="21" id="KW-1185">Reference proteome</keyword>
<feature type="binding site" evidence="19">
    <location>
        <position position="194"/>
    </location>
    <ligand>
        <name>Mg(2+)</name>
        <dbReference type="ChEBI" id="CHEBI:18420"/>
    </ligand>
</feature>
<keyword evidence="6 18" id="KW-0285">Flavoprotein</keyword>
<dbReference type="AlphaFoldDB" id="A0AA48KTI7"/>
<keyword evidence="4" id="KW-1003">Cell membrane</keyword>
<dbReference type="Proteomes" id="UP001333710">
    <property type="component" value="Chromosome"/>
</dbReference>
<keyword evidence="12" id="KW-0472">Membrane</keyword>
<dbReference type="KEGG" id="pmaw:MACH26_09560"/>
<evidence type="ECO:0000256" key="6">
    <source>
        <dbReference type="ARBA" id="ARBA00022630"/>
    </source>
</evidence>
<evidence type="ECO:0000256" key="3">
    <source>
        <dbReference type="ARBA" id="ARBA00016337"/>
    </source>
</evidence>
<evidence type="ECO:0000256" key="5">
    <source>
        <dbReference type="ARBA" id="ARBA00022519"/>
    </source>
</evidence>
<reference evidence="20" key="1">
    <citation type="submission" date="2023-01" db="EMBL/GenBank/DDBJ databases">
        <title>Complete genome sequence of Planctobacterium marinum strain Dej080120_11.</title>
        <authorList>
            <person name="Ueki S."/>
            <person name="Maruyama F."/>
        </authorList>
    </citation>
    <scope>NUCLEOTIDE SEQUENCE</scope>
    <source>
        <strain evidence="20">Dej080120_11</strain>
    </source>
</reference>
<evidence type="ECO:0000256" key="4">
    <source>
        <dbReference type="ARBA" id="ARBA00022475"/>
    </source>
</evidence>
<dbReference type="PANTHER" id="PTHR30040">
    <property type="entry name" value="THIAMINE BIOSYNTHESIS LIPOPROTEIN APBE"/>
    <property type="match status" value="1"/>
</dbReference>
<feature type="binding site" evidence="19">
    <location>
        <position position="312"/>
    </location>
    <ligand>
        <name>Mg(2+)</name>
        <dbReference type="ChEBI" id="CHEBI:18420"/>
    </ligand>
</feature>
<keyword evidence="13" id="KW-0564">Palmitate</keyword>
<gene>
    <name evidence="20" type="ORF">MACH26_09560</name>
</gene>
<evidence type="ECO:0000256" key="15">
    <source>
        <dbReference type="ARBA" id="ARBA00031306"/>
    </source>
</evidence>
<name>A0AA48KTI7_9ALTE</name>
<dbReference type="InterPro" id="IPR003374">
    <property type="entry name" value="ApbE-like_sf"/>
</dbReference>
<dbReference type="PANTHER" id="PTHR30040:SF2">
    <property type="entry name" value="FAD:PROTEIN FMN TRANSFERASE"/>
    <property type="match status" value="1"/>
</dbReference>
<keyword evidence="14 20" id="KW-0449">Lipoprotein</keyword>
<evidence type="ECO:0000256" key="2">
    <source>
        <dbReference type="ARBA" id="ARBA00011955"/>
    </source>
</evidence>
<dbReference type="Gene3D" id="3.10.520.10">
    <property type="entry name" value="ApbE-like domains"/>
    <property type="match status" value="1"/>
</dbReference>
<evidence type="ECO:0000256" key="7">
    <source>
        <dbReference type="ARBA" id="ARBA00022679"/>
    </source>
</evidence>
<keyword evidence="10 18" id="KW-0274">FAD</keyword>
<dbReference type="SUPFAM" id="SSF143631">
    <property type="entry name" value="ApbE-like"/>
    <property type="match status" value="1"/>
</dbReference>
<evidence type="ECO:0000256" key="11">
    <source>
        <dbReference type="ARBA" id="ARBA00022842"/>
    </source>
</evidence>
<comment type="similarity">
    <text evidence="1 18">Belongs to the ApbE family.</text>
</comment>
<comment type="subcellular location">
    <subcellularLocation>
        <location evidence="17">Cell inner membrane</location>
        <topology evidence="17">Lipid-anchor</topology>
        <orientation evidence="17">Periplasmic side</orientation>
    </subcellularLocation>
</comment>
<keyword evidence="5" id="KW-0997">Cell inner membrane</keyword>
<evidence type="ECO:0000256" key="13">
    <source>
        <dbReference type="ARBA" id="ARBA00023139"/>
    </source>
</evidence>
<dbReference type="GO" id="GO:0046872">
    <property type="term" value="F:metal ion binding"/>
    <property type="evidence" value="ECO:0007669"/>
    <property type="project" value="UniProtKB-UniRule"/>
</dbReference>
<dbReference type="InterPro" id="IPR024932">
    <property type="entry name" value="ApbE"/>
</dbReference>
<dbReference type="EMBL" id="AP027272">
    <property type="protein sequence ID" value="BDX05435.1"/>
    <property type="molecule type" value="Genomic_DNA"/>
</dbReference>
<comment type="catalytic activity">
    <reaction evidence="16 18">
        <text>L-threonyl-[protein] + FAD = FMN-L-threonyl-[protein] + AMP + H(+)</text>
        <dbReference type="Rhea" id="RHEA:36847"/>
        <dbReference type="Rhea" id="RHEA-COMP:11060"/>
        <dbReference type="Rhea" id="RHEA-COMP:11061"/>
        <dbReference type="ChEBI" id="CHEBI:15378"/>
        <dbReference type="ChEBI" id="CHEBI:30013"/>
        <dbReference type="ChEBI" id="CHEBI:57692"/>
        <dbReference type="ChEBI" id="CHEBI:74257"/>
        <dbReference type="ChEBI" id="CHEBI:456215"/>
        <dbReference type="EC" id="2.7.1.180"/>
    </reaction>
</comment>
<evidence type="ECO:0000256" key="16">
    <source>
        <dbReference type="ARBA" id="ARBA00048540"/>
    </source>
</evidence>
<keyword evidence="8 18" id="KW-0479">Metal-binding</keyword>
<dbReference type="FunFam" id="3.10.520.10:FF:000001">
    <property type="entry name" value="FAD:protein FMN transferase"/>
    <property type="match status" value="1"/>
</dbReference>
<dbReference type="GO" id="GO:0016740">
    <property type="term" value="F:transferase activity"/>
    <property type="evidence" value="ECO:0007669"/>
    <property type="project" value="UniProtKB-UniRule"/>
</dbReference>
<evidence type="ECO:0000256" key="8">
    <source>
        <dbReference type="ARBA" id="ARBA00022723"/>
    </source>
</evidence>
<evidence type="ECO:0000256" key="9">
    <source>
        <dbReference type="ARBA" id="ARBA00022729"/>
    </source>
</evidence>
<evidence type="ECO:0000256" key="10">
    <source>
        <dbReference type="ARBA" id="ARBA00022827"/>
    </source>
</evidence>
<comment type="cofactor">
    <cofactor evidence="19">
        <name>Mg(2+)</name>
        <dbReference type="ChEBI" id="CHEBI:18420"/>
    </cofactor>
    <cofactor evidence="19">
        <name>Mn(2+)</name>
        <dbReference type="ChEBI" id="CHEBI:29035"/>
    </cofactor>
    <text evidence="19">Magnesium. Can also use manganese.</text>
</comment>
<sequence>MPLFCYPFVQESFSMKTKNTVKPRLFAVLLISVLLTLISGCQPVPNEVHLTGPTMGTTYNIKYWSETEQIPEDIQAKVDAELVHINKLMSTYDPGSELSVFNQSKNTEPYSLSDETMLVMNEAINIAKMSNGYLDITVGPLVNLWGFGPQAKPEVIPSDAEIVAIRAKVGFDKLTLSGNTVTRSHPEMYVDLSTVAKGYGVDRVAEIVESFGINNYLVEIGGEMRVAGEKLNGQQWRIAIEKPVTMERAVQEIISVGNNAIATSGDYRNYYEEEGVRYSHLIDPKTGKPIQHNLVSVTVVHPSCLIADGFSTAIAVMGKEAGLEMALQNNLSVLLITRENGEFKEYTTPGFESFLINKG</sequence>
<evidence type="ECO:0000256" key="14">
    <source>
        <dbReference type="ARBA" id="ARBA00023288"/>
    </source>
</evidence>
<evidence type="ECO:0000256" key="12">
    <source>
        <dbReference type="ARBA" id="ARBA00023136"/>
    </source>
</evidence>
<dbReference type="GO" id="GO:0005886">
    <property type="term" value="C:plasma membrane"/>
    <property type="evidence" value="ECO:0007669"/>
    <property type="project" value="UniProtKB-SubCell"/>
</dbReference>
<evidence type="ECO:0000256" key="17">
    <source>
        <dbReference type="ARBA" id="ARBA00060485"/>
    </source>
</evidence>